<dbReference type="EMBL" id="CAJNOK010078904">
    <property type="protein sequence ID" value="CAF1679622.1"/>
    <property type="molecule type" value="Genomic_DNA"/>
</dbReference>
<dbReference type="AlphaFoldDB" id="A0A8S2GBR5"/>
<feature type="non-terminal residue" evidence="2">
    <location>
        <position position="1"/>
    </location>
</feature>
<accession>A0A8S2GBR5</accession>
<evidence type="ECO:0000313" key="3">
    <source>
        <dbReference type="EMBL" id="CAF4569598.1"/>
    </source>
</evidence>
<sequence length="109" mass="12695">TRRLIQVNYDCGKSTNRFGKRVNNLKYLKQINRRLRVQKSFSVGEKTLLELKEVLPKDILDNDLVCLSSKNSSISLAQCHIELATVDQDHNDMDDDETNDEQDRRHHGR</sequence>
<dbReference type="EMBL" id="CAJOBA010116802">
    <property type="protein sequence ID" value="CAF4569598.1"/>
    <property type="molecule type" value="Genomic_DNA"/>
</dbReference>
<comment type="caution">
    <text evidence="2">The sequence shown here is derived from an EMBL/GenBank/DDBJ whole genome shotgun (WGS) entry which is preliminary data.</text>
</comment>
<dbReference type="Proteomes" id="UP000677228">
    <property type="component" value="Unassembled WGS sequence"/>
</dbReference>
<organism evidence="2 4">
    <name type="scientific">Didymodactylos carnosus</name>
    <dbReference type="NCBI Taxonomy" id="1234261"/>
    <lineage>
        <taxon>Eukaryota</taxon>
        <taxon>Metazoa</taxon>
        <taxon>Spiralia</taxon>
        <taxon>Gnathifera</taxon>
        <taxon>Rotifera</taxon>
        <taxon>Eurotatoria</taxon>
        <taxon>Bdelloidea</taxon>
        <taxon>Philodinida</taxon>
        <taxon>Philodinidae</taxon>
        <taxon>Didymodactylos</taxon>
    </lineage>
</organism>
<dbReference type="Proteomes" id="UP000682733">
    <property type="component" value="Unassembled WGS sequence"/>
</dbReference>
<gene>
    <name evidence="2" type="ORF">OVA965_LOCUS46021</name>
    <name evidence="3" type="ORF">TMI583_LOCUS50127</name>
</gene>
<reference evidence="2" key="1">
    <citation type="submission" date="2021-02" db="EMBL/GenBank/DDBJ databases">
        <authorList>
            <person name="Nowell W R."/>
        </authorList>
    </citation>
    <scope>NUCLEOTIDE SEQUENCE</scope>
</reference>
<name>A0A8S2GBR5_9BILA</name>
<protein>
    <submittedName>
        <fullName evidence="2">Uncharacterized protein</fullName>
    </submittedName>
</protein>
<evidence type="ECO:0000313" key="2">
    <source>
        <dbReference type="EMBL" id="CAF1679622.1"/>
    </source>
</evidence>
<feature type="region of interest" description="Disordered" evidence="1">
    <location>
        <begin position="87"/>
        <end position="109"/>
    </location>
</feature>
<evidence type="ECO:0000256" key="1">
    <source>
        <dbReference type="SAM" id="MobiDB-lite"/>
    </source>
</evidence>
<proteinExistence type="predicted"/>
<evidence type="ECO:0000313" key="4">
    <source>
        <dbReference type="Proteomes" id="UP000677228"/>
    </source>
</evidence>